<feature type="compositionally biased region" description="Basic residues" evidence="1">
    <location>
        <begin position="78"/>
        <end position="93"/>
    </location>
</feature>
<dbReference type="EMBL" id="CACVKT020008351">
    <property type="protein sequence ID" value="CAC5414599.1"/>
    <property type="molecule type" value="Genomic_DNA"/>
</dbReference>
<gene>
    <name evidence="2" type="ORF">MCOR_47366</name>
</gene>
<name>A0A6J8E1D1_MYTCO</name>
<feature type="compositionally biased region" description="Polar residues" evidence="1">
    <location>
        <begin position="66"/>
        <end position="77"/>
    </location>
</feature>
<evidence type="ECO:0000313" key="3">
    <source>
        <dbReference type="Proteomes" id="UP000507470"/>
    </source>
</evidence>
<dbReference type="AlphaFoldDB" id="A0A6J8E1D1"/>
<keyword evidence="3" id="KW-1185">Reference proteome</keyword>
<protein>
    <submittedName>
        <fullName evidence="2">Uncharacterized protein</fullName>
    </submittedName>
</protein>
<evidence type="ECO:0000256" key="1">
    <source>
        <dbReference type="SAM" id="MobiDB-lite"/>
    </source>
</evidence>
<sequence length="196" mass="22745">MKICIIIDNESALRLQNGPGRNSLYKSDGIHLSIHGTYMLAKNLIIKPLEAKITTEERQVLISQGVNQIKSQNPKSSNGRHVHNSSSIRKHVPNRNQRDYRKSREQYKTNNISYNFSNRREDSNLTYNKAYFEQLSRRMTLRPAMRQCKQKVTIKIYVGTAVNLIIPPLYVDIENMYNVIIVMNIATRPNIVNIRM</sequence>
<feature type="region of interest" description="Disordered" evidence="1">
    <location>
        <begin position="66"/>
        <end position="101"/>
    </location>
</feature>
<dbReference type="Proteomes" id="UP000507470">
    <property type="component" value="Unassembled WGS sequence"/>
</dbReference>
<evidence type="ECO:0000313" key="2">
    <source>
        <dbReference type="EMBL" id="CAC5414599.1"/>
    </source>
</evidence>
<organism evidence="2 3">
    <name type="scientific">Mytilus coruscus</name>
    <name type="common">Sea mussel</name>
    <dbReference type="NCBI Taxonomy" id="42192"/>
    <lineage>
        <taxon>Eukaryota</taxon>
        <taxon>Metazoa</taxon>
        <taxon>Spiralia</taxon>
        <taxon>Lophotrochozoa</taxon>
        <taxon>Mollusca</taxon>
        <taxon>Bivalvia</taxon>
        <taxon>Autobranchia</taxon>
        <taxon>Pteriomorphia</taxon>
        <taxon>Mytilida</taxon>
        <taxon>Mytiloidea</taxon>
        <taxon>Mytilidae</taxon>
        <taxon>Mytilinae</taxon>
        <taxon>Mytilus</taxon>
    </lineage>
</organism>
<reference evidence="2 3" key="1">
    <citation type="submission" date="2020-06" db="EMBL/GenBank/DDBJ databases">
        <authorList>
            <person name="Li R."/>
            <person name="Bekaert M."/>
        </authorList>
    </citation>
    <scope>NUCLEOTIDE SEQUENCE [LARGE SCALE GENOMIC DNA]</scope>
    <source>
        <strain evidence="3">wild</strain>
    </source>
</reference>
<accession>A0A6J8E1D1</accession>
<proteinExistence type="predicted"/>